<evidence type="ECO:0000313" key="3">
    <source>
        <dbReference type="EMBL" id="CCE56380.1"/>
    </source>
</evidence>
<dbReference type="CDD" id="cd06445">
    <property type="entry name" value="ATase"/>
    <property type="match status" value="1"/>
</dbReference>
<dbReference type="EC" id="2.1.1.63" evidence="3"/>
<keyword evidence="1" id="KW-0227">DNA damage</keyword>
<name>G7I1R5_9CORY</name>
<dbReference type="RefSeq" id="WP_006823809.1">
    <property type="nucleotide sequence ID" value="NZ_CAFW01000103.1"/>
</dbReference>
<sequence>MSEPAEPSEVAQRVLYIAGLIPPGNVSTYGEVGKAADATARQVGSIMRLWGSRISWWRVIKADGSSHDFDRAKSHWEDEGIQLRGMKVRMDLCGLDHRDLRDIVKHMPPAAAESVNLAAGCKLGGYERHRSTDLG</sequence>
<dbReference type="Gene3D" id="1.10.10.10">
    <property type="entry name" value="Winged helix-like DNA-binding domain superfamily/Winged helix DNA-binding domain"/>
    <property type="match status" value="1"/>
</dbReference>
<evidence type="ECO:0000313" key="4">
    <source>
        <dbReference type="Proteomes" id="UP000004840"/>
    </source>
</evidence>
<dbReference type="InterPro" id="IPR036388">
    <property type="entry name" value="WH-like_DNA-bd_sf"/>
</dbReference>
<comment type="caution">
    <text evidence="3">The sequence shown here is derived from an EMBL/GenBank/DDBJ whole genome shotgun (WGS) entry which is preliminary data.</text>
</comment>
<accession>G7I1R5</accession>
<dbReference type="InterPro" id="IPR014048">
    <property type="entry name" value="MethylDNA_cys_MeTrfase_DNA-bd"/>
</dbReference>
<dbReference type="GO" id="GO:0006281">
    <property type="term" value="P:DNA repair"/>
    <property type="evidence" value="ECO:0007669"/>
    <property type="project" value="InterPro"/>
</dbReference>
<dbReference type="InterPro" id="IPR036217">
    <property type="entry name" value="MethylDNA_cys_MeTrfase_DNAb"/>
</dbReference>
<dbReference type="AlphaFoldDB" id="G7I1R5"/>
<evidence type="ECO:0000256" key="1">
    <source>
        <dbReference type="ARBA" id="ARBA00022763"/>
    </source>
</evidence>
<dbReference type="Pfam" id="PF01035">
    <property type="entry name" value="DNA_binding_1"/>
    <property type="match status" value="1"/>
</dbReference>
<dbReference type="InterPro" id="IPR052520">
    <property type="entry name" value="ATL_DNA_repair"/>
</dbReference>
<gene>
    <name evidence="3" type="ORF">CCAS_14680</name>
</gene>
<dbReference type="SUPFAM" id="SSF46767">
    <property type="entry name" value="Methylated DNA-protein cysteine methyltransferase, C-terminal domain"/>
    <property type="match status" value="1"/>
</dbReference>
<dbReference type="GeneID" id="82876433"/>
<keyword evidence="3" id="KW-0489">Methyltransferase</keyword>
<feature type="domain" description="Methylated-DNA-[protein]-cysteine S-methyltransferase DNA binding" evidence="2">
    <location>
        <begin position="11"/>
        <end position="69"/>
    </location>
</feature>
<proteinExistence type="predicted"/>
<organism evidence="3 4">
    <name type="scientific">Corynebacterium casei UCMA 3821</name>
    <dbReference type="NCBI Taxonomy" id="1110505"/>
    <lineage>
        <taxon>Bacteria</taxon>
        <taxon>Bacillati</taxon>
        <taxon>Actinomycetota</taxon>
        <taxon>Actinomycetes</taxon>
        <taxon>Mycobacteriales</taxon>
        <taxon>Corynebacteriaceae</taxon>
        <taxon>Corynebacterium</taxon>
    </lineage>
</organism>
<keyword evidence="3" id="KW-0808">Transferase</keyword>
<dbReference type="PANTHER" id="PTHR42942:SF1">
    <property type="entry name" value="ALKYLTRANSFERASE-LIKE PROTEIN 1"/>
    <property type="match status" value="1"/>
</dbReference>
<dbReference type="PANTHER" id="PTHR42942">
    <property type="entry name" value="6-O-METHYLGUANINE DNA METHYLTRANSFERASE"/>
    <property type="match status" value="1"/>
</dbReference>
<dbReference type="GO" id="GO:0003908">
    <property type="term" value="F:methylated-DNA-[protein]-cysteine S-methyltransferase activity"/>
    <property type="evidence" value="ECO:0007669"/>
    <property type="project" value="UniProtKB-EC"/>
</dbReference>
<dbReference type="GO" id="GO:0032259">
    <property type="term" value="P:methylation"/>
    <property type="evidence" value="ECO:0007669"/>
    <property type="project" value="UniProtKB-KW"/>
</dbReference>
<reference evidence="3 4" key="1">
    <citation type="journal article" date="2012" name="J. Bacteriol.">
        <title>Genome Sequence of Corynebacterium casei UCMA 3821, Isolated from a Smear-Ripened Cheese.</title>
        <authorList>
            <person name="Monnet C."/>
            <person name="Loux V."/>
            <person name="Bento P."/>
            <person name="Gibrat J.F."/>
            <person name="Straub C."/>
            <person name="Bonnarme P."/>
            <person name="Landaud S."/>
            <person name="Irlinger F."/>
        </authorList>
    </citation>
    <scope>NUCLEOTIDE SEQUENCE [LARGE SCALE GENOMIC DNA]</scope>
    <source>
        <strain evidence="3 4">UCMA 3821</strain>
    </source>
</reference>
<protein>
    <submittedName>
        <fullName evidence="3">Putative methylated-DNA--[protein]-cysteine S-methyltransferase</fullName>
        <ecNumber evidence="3">2.1.1.63</ecNumber>
    </submittedName>
</protein>
<dbReference type="EMBL" id="CAFW01000103">
    <property type="protein sequence ID" value="CCE56380.1"/>
    <property type="molecule type" value="Genomic_DNA"/>
</dbReference>
<evidence type="ECO:0000259" key="2">
    <source>
        <dbReference type="Pfam" id="PF01035"/>
    </source>
</evidence>
<dbReference type="Proteomes" id="UP000004840">
    <property type="component" value="Unassembled WGS sequence"/>
</dbReference>